<sequence>MAGRKAPRPLPRPVRWLAMFLALVFVVSLGMVVNHESSKATGGASDASSSTPAKSPKRKKTAKTGGYGGLKAAGIPTPGDWSRQRVLSIVKEQQGDERKVSMKPVGGKGGPVDVALDTVDRILDPTPSDEEWNDTMQQLFQPDIAGQSHGPSNMARYWWSQRRLNPDLLCTGRQSDNLIIQSYDCSTDRTYQGDADGIVKDTQSWMQGSDRVFFDIPGSIGSSIASSTDPQSVISQYYDAVAIPMDDGMWYVTVACPAAADHPFMDENGDETGYASIDDVPAGTRVWLAGGSVGVGTNQRPCRPVEITVGGQRPFWYIGADDRSD</sequence>
<keyword evidence="2" id="KW-0812">Transmembrane</keyword>
<organism evidence="3 4">
    <name type="scientific">Bifidobacterium adolescentis</name>
    <dbReference type="NCBI Taxonomy" id="1680"/>
    <lineage>
        <taxon>Bacteria</taxon>
        <taxon>Bacillati</taxon>
        <taxon>Actinomycetota</taxon>
        <taxon>Actinomycetes</taxon>
        <taxon>Bifidobacteriales</taxon>
        <taxon>Bifidobacteriaceae</taxon>
        <taxon>Bifidobacterium</taxon>
    </lineage>
</organism>
<evidence type="ECO:0000313" key="3">
    <source>
        <dbReference type="EMBL" id="CUN40754.1"/>
    </source>
</evidence>
<feature type="region of interest" description="Disordered" evidence="1">
    <location>
        <begin position="37"/>
        <end position="79"/>
    </location>
</feature>
<dbReference type="EMBL" id="CYYI01000001">
    <property type="protein sequence ID" value="CUN40754.1"/>
    <property type="molecule type" value="Genomic_DNA"/>
</dbReference>
<keyword evidence="2" id="KW-0472">Membrane</keyword>
<evidence type="ECO:0000256" key="1">
    <source>
        <dbReference type="SAM" id="MobiDB-lite"/>
    </source>
</evidence>
<name>A0A173WN63_BIFAD</name>
<feature type="compositionally biased region" description="Low complexity" evidence="1">
    <location>
        <begin position="39"/>
        <end position="53"/>
    </location>
</feature>
<accession>A0A173WN63</accession>
<feature type="transmembrane region" description="Helical" evidence="2">
    <location>
        <begin position="14"/>
        <end position="33"/>
    </location>
</feature>
<gene>
    <name evidence="3" type="ORF">ERS852382_00310</name>
</gene>
<dbReference type="Proteomes" id="UP000095647">
    <property type="component" value="Unassembled WGS sequence"/>
</dbReference>
<protein>
    <submittedName>
        <fullName evidence="3">Uncharacterized protein</fullName>
    </submittedName>
</protein>
<evidence type="ECO:0000313" key="4">
    <source>
        <dbReference type="Proteomes" id="UP000095647"/>
    </source>
</evidence>
<dbReference type="RefSeq" id="WP_253276101.1">
    <property type="nucleotide sequence ID" value="NZ_CYYI01000001.1"/>
</dbReference>
<feature type="region of interest" description="Disordered" evidence="1">
    <location>
        <begin position="92"/>
        <end position="113"/>
    </location>
</feature>
<dbReference type="AlphaFoldDB" id="A0A173WN63"/>
<keyword evidence="2" id="KW-1133">Transmembrane helix</keyword>
<proteinExistence type="predicted"/>
<reference evidence="3 4" key="1">
    <citation type="submission" date="2015-09" db="EMBL/GenBank/DDBJ databases">
        <authorList>
            <consortium name="Pathogen Informatics"/>
        </authorList>
    </citation>
    <scope>NUCLEOTIDE SEQUENCE [LARGE SCALE GENOMIC DNA]</scope>
    <source>
        <strain evidence="3 4">2789STDY5608824</strain>
    </source>
</reference>
<evidence type="ECO:0000256" key="2">
    <source>
        <dbReference type="SAM" id="Phobius"/>
    </source>
</evidence>